<sequence length="96" mass="10884">MDSYIIELSYSEEDEGYIAVVPKLPGCSAFGKTRKEALQEIEVAIELRLKVMKSEPDEMEKSDFSPGEDEKFKYVCTDIAIENPDKTEVAVISYPR</sequence>
<gene>
    <name evidence="2" type="ORF">LCGC14_1745500</name>
</gene>
<evidence type="ECO:0000313" key="2">
    <source>
        <dbReference type="EMBL" id="KKM06288.1"/>
    </source>
</evidence>
<feature type="domain" description="HicB-like antitoxin of toxin-antitoxin system" evidence="1">
    <location>
        <begin position="4"/>
        <end position="61"/>
    </location>
</feature>
<dbReference type="Gene3D" id="3.30.160.250">
    <property type="match status" value="1"/>
</dbReference>
<accession>A0A0F9K515</accession>
<organism evidence="2">
    <name type="scientific">marine sediment metagenome</name>
    <dbReference type="NCBI Taxonomy" id="412755"/>
    <lineage>
        <taxon>unclassified sequences</taxon>
        <taxon>metagenomes</taxon>
        <taxon>ecological metagenomes</taxon>
    </lineage>
</organism>
<dbReference type="Pfam" id="PF15919">
    <property type="entry name" value="HicB_lk_antitox"/>
    <property type="match status" value="1"/>
</dbReference>
<dbReference type="SUPFAM" id="SSF143100">
    <property type="entry name" value="TTHA1013/TTHA0281-like"/>
    <property type="match status" value="1"/>
</dbReference>
<dbReference type="InterPro" id="IPR031807">
    <property type="entry name" value="HicB-like"/>
</dbReference>
<dbReference type="EMBL" id="LAZR01016030">
    <property type="protein sequence ID" value="KKM06288.1"/>
    <property type="molecule type" value="Genomic_DNA"/>
</dbReference>
<name>A0A0F9K515_9ZZZZ</name>
<comment type="caution">
    <text evidence="2">The sequence shown here is derived from an EMBL/GenBank/DDBJ whole genome shotgun (WGS) entry which is preliminary data.</text>
</comment>
<dbReference type="PANTHER" id="PTHR34504">
    <property type="entry name" value="ANTITOXIN HICB"/>
    <property type="match status" value="1"/>
</dbReference>
<dbReference type="InterPro" id="IPR035069">
    <property type="entry name" value="TTHA1013/TTHA0281-like"/>
</dbReference>
<proteinExistence type="predicted"/>
<dbReference type="AlphaFoldDB" id="A0A0F9K515"/>
<dbReference type="PANTHER" id="PTHR34504:SF2">
    <property type="entry name" value="UPF0150 PROTEIN SSL0259"/>
    <property type="match status" value="1"/>
</dbReference>
<evidence type="ECO:0000259" key="1">
    <source>
        <dbReference type="Pfam" id="PF15919"/>
    </source>
</evidence>
<protein>
    <recommendedName>
        <fullName evidence="1">HicB-like antitoxin of toxin-antitoxin system domain-containing protein</fullName>
    </recommendedName>
</protein>
<reference evidence="2" key="1">
    <citation type="journal article" date="2015" name="Nature">
        <title>Complex archaea that bridge the gap between prokaryotes and eukaryotes.</title>
        <authorList>
            <person name="Spang A."/>
            <person name="Saw J.H."/>
            <person name="Jorgensen S.L."/>
            <person name="Zaremba-Niedzwiedzka K."/>
            <person name="Martijn J."/>
            <person name="Lind A.E."/>
            <person name="van Eijk R."/>
            <person name="Schleper C."/>
            <person name="Guy L."/>
            <person name="Ettema T.J."/>
        </authorList>
    </citation>
    <scope>NUCLEOTIDE SEQUENCE</scope>
</reference>
<dbReference type="InterPro" id="IPR051404">
    <property type="entry name" value="TA_system_antitoxin"/>
</dbReference>